<evidence type="ECO:0000313" key="4">
    <source>
        <dbReference type="WBParaSite" id="BXY_0791100.1"/>
    </source>
</evidence>
<dbReference type="EMBL" id="CAJFCV020000004">
    <property type="protein sequence ID" value="CAG9117110.1"/>
    <property type="molecule type" value="Genomic_DNA"/>
</dbReference>
<proteinExistence type="predicted"/>
<gene>
    <name evidence="1" type="ORF">BXYJ_LOCUS9711</name>
</gene>
<dbReference type="Proteomes" id="UP000659654">
    <property type="component" value="Unassembled WGS sequence"/>
</dbReference>
<evidence type="ECO:0000313" key="1">
    <source>
        <dbReference type="EMBL" id="CAD5227166.1"/>
    </source>
</evidence>
<dbReference type="Proteomes" id="UP000582659">
    <property type="component" value="Unassembled WGS sequence"/>
</dbReference>
<accession>A0A1I7S4H8</accession>
<dbReference type="AlphaFoldDB" id="A0A1I7S4H8"/>
<dbReference type="WBParaSite" id="BXY_0791100.1">
    <property type="protein sequence ID" value="BXY_0791100.1"/>
    <property type="gene ID" value="BXY_0791100"/>
</dbReference>
<keyword evidence="3" id="KW-1185">Reference proteome</keyword>
<reference evidence="1" key="2">
    <citation type="submission" date="2020-09" db="EMBL/GenBank/DDBJ databases">
        <authorList>
            <person name="Kikuchi T."/>
        </authorList>
    </citation>
    <scope>NUCLEOTIDE SEQUENCE</scope>
    <source>
        <strain evidence="1">Ka4C1</strain>
    </source>
</reference>
<reference evidence="4" key="1">
    <citation type="submission" date="2016-11" db="UniProtKB">
        <authorList>
            <consortium name="WormBaseParasite"/>
        </authorList>
    </citation>
    <scope>IDENTIFICATION</scope>
</reference>
<protein>
    <submittedName>
        <fullName evidence="1">(pine wood nematode) hypothetical protein</fullName>
    </submittedName>
</protein>
<dbReference type="EMBL" id="CAJFDI010000004">
    <property type="protein sequence ID" value="CAD5227166.1"/>
    <property type="molecule type" value="Genomic_DNA"/>
</dbReference>
<name>A0A1I7S4H8_BURXY</name>
<dbReference type="Proteomes" id="UP000095284">
    <property type="component" value="Unplaced"/>
</dbReference>
<sequence>MVYGETSGRFGRSISNVVIDRINNKGDGSIKDVPVILKAHPDCAKATDIISLDKKISDLTWSIAEAQRSWNVTMVSKFLAYEKRINLLQLNLNMDPQQMLEKVCRTLTRWTKNKFYLNLTNSIKIHANHKTSQEYIWGTIKEFCNCV</sequence>
<evidence type="ECO:0000313" key="2">
    <source>
        <dbReference type="Proteomes" id="UP000095284"/>
    </source>
</evidence>
<organism evidence="2 4">
    <name type="scientific">Bursaphelenchus xylophilus</name>
    <name type="common">Pinewood nematode worm</name>
    <name type="synonym">Aphelenchoides xylophilus</name>
    <dbReference type="NCBI Taxonomy" id="6326"/>
    <lineage>
        <taxon>Eukaryota</taxon>
        <taxon>Metazoa</taxon>
        <taxon>Ecdysozoa</taxon>
        <taxon>Nematoda</taxon>
        <taxon>Chromadorea</taxon>
        <taxon>Rhabditida</taxon>
        <taxon>Tylenchina</taxon>
        <taxon>Tylenchomorpha</taxon>
        <taxon>Aphelenchoidea</taxon>
        <taxon>Aphelenchoididae</taxon>
        <taxon>Bursaphelenchus</taxon>
    </lineage>
</organism>
<evidence type="ECO:0000313" key="3">
    <source>
        <dbReference type="Proteomes" id="UP000659654"/>
    </source>
</evidence>